<evidence type="ECO:0000313" key="1">
    <source>
        <dbReference type="EMBL" id="RXW28970.1"/>
    </source>
</evidence>
<dbReference type="Proteomes" id="UP000290875">
    <property type="component" value="Unassembled WGS sequence"/>
</dbReference>
<sequence>MNEQLVTELLVALKAQTAAQTKQTEAINRLANSNESLCKLIMQTLAEEVEEDNLPQRTYLSDRKVR</sequence>
<dbReference type="RefSeq" id="WP_129324274.1">
    <property type="nucleotide sequence ID" value="NZ_QJSL01000009.1"/>
</dbReference>
<evidence type="ECO:0000313" key="2">
    <source>
        <dbReference type="Proteomes" id="UP000290875"/>
    </source>
</evidence>
<accession>A0A4Q2E6Q1</accession>
<organism evidence="1 2">
    <name type="scientific">Enterobacter cloacae</name>
    <dbReference type="NCBI Taxonomy" id="550"/>
    <lineage>
        <taxon>Bacteria</taxon>
        <taxon>Pseudomonadati</taxon>
        <taxon>Pseudomonadota</taxon>
        <taxon>Gammaproteobacteria</taxon>
        <taxon>Enterobacterales</taxon>
        <taxon>Enterobacteriaceae</taxon>
        <taxon>Enterobacter</taxon>
        <taxon>Enterobacter cloacae complex</taxon>
    </lineage>
</organism>
<comment type="caution">
    <text evidence="1">The sequence shown here is derived from an EMBL/GenBank/DDBJ whole genome shotgun (WGS) entry which is preliminary data.</text>
</comment>
<protein>
    <submittedName>
        <fullName evidence="1">Uncharacterized protein</fullName>
    </submittedName>
</protein>
<name>A0A4Q2E6Q1_ENTCL</name>
<reference evidence="1 2" key="1">
    <citation type="submission" date="2018-06" db="EMBL/GenBank/DDBJ databases">
        <title>Carbapenemase-producing Enterobacteriaceae present in wastewater treatment plant effluent and nearby surface waters in the US.</title>
        <authorList>
            <person name="Mathys D.A."/>
            <person name="Mollenkopf D.F."/>
            <person name="Feicht S.M."/>
            <person name="Adams R.J."/>
            <person name="Albers A.L."/>
            <person name="Grooters S.V."/>
            <person name="Stuever D.M."/>
            <person name="Daniels J.B."/>
            <person name="Wittum T.E."/>
        </authorList>
    </citation>
    <scope>NUCLEOTIDE SEQUENCE [LARGE SCALE GENOMIC DNA]</scope>
    <source>
        <strain evidence="1 2">GEO_4_Eff_A</strain>
    </source>
</reference>
<dbReference type="EMBL" id="QJSL01000009">
    <property type="protein sequence ID" value="RXW28970.1"/>
    <property type="molecule type" value="Genomic_DNA"/>
</dbReference>
<gene>
    <name evidence="1" type="ORF">DM877_11225</name>
</gene>
<dbReference type="AlphaFoldDB" id="A0A4Q2E6Q1"/>
<proteinExistence type="predicted"/>